<dbReference type="Proteomes" id="UP000504637">
    <property type="component" value="Unplaced"/>
</dbReference>
<accession>A0A6J3LU37</accession>
<sequence>MADPLSIAAGVVGLVVPALHGLKLLKADLDRIVDAPAAVARLRDDVASLDGSLAQFKDIDQSLWASLGPAVLRQSATALQSCESVCDTIRGDLHRWTKRSTGGSLSWRDRVNVGFFKEQQLKAYASQLQTQKLTFTMVVGTANLYSTLCNTRLTEELRGAIVIQRQSIEAAGKTIHSDVANLQRALEQASISSDAGSAENEEDQEAAATTLEGLQETLRISQALLAELQKKAQEQDVARISEHSGATTTITFGNSTNSMQVGYNHAPITWNSKP</sequence>
<evidence type="ECO:0000259" key="1">
    <source>
        <dbReference type="Pfam" id="PF17111"/>
    </source>
</evidence>
<dbReference type="GeneID" id="54361261"/>
<reference evidence="3" key="3">
    <citation type="submission" date="2025-08" db="UniProtKB">
        <authorList>
            <consortium name="RefSeq"/>
        </authorList>
    </citation>
    <scope>IDENTIFICATION</scope>
    <source>
        <strain evidence="3">CBS 342.82</strain>
    </source>
</reference>
<dbReference type="OrthoDB" id="432483at2759"/>
<reference evidence="3" key="2">
    <citation type="submission" date="2020-04" db="EMBL/GenBank/DDBJ databases">
        <authorList>
            <consortium name="NCBI Genome Project"/>
        </authorList>
    </citation>
    <scope>NUCLEOTIDE SEQUENCE</scope>
    <source>
        <strain evidence="3">CBS 342.82</strain>
    </source>
</reference>
<dbReference type="AlphaFoldDB" id="A0A6J3LU37"/>
<reference evidence="3" key="1">
    <citation type="submission" date="2020-01" db="EMBL/GenBank/DDBJ databases">
        <authorList>
            <consortium name="DOE Joint Genome Institute"/>
            <person name="Haridas S."/>
            <person name="Albert R."/>
            <person name="Binder M."/>
            <person name="Bloem J."/>
            <person name="Labutti K."/>
            <person name="Salamov A."/>
            <person name="Andreopoulos B."/>
            <person name="Baker S.E."/>
            <person name="Barry K."/>
            <person name="Bills G."/>
            <person name="Bluhm B.H."/>
            <person name="Cannon C."/>
            <person name="Castanera R."/>
            <person name="Culley D.E."/>
            <person name="Daum C."/>
            <person name="Ezra D."/>
            <person name="Gonzalez J.B."/>
            <person name="Henrissat B."/>
            <person name="Kuo A."/>
            <person name="Liang C."/>
            <person name="Lipzen A."/>
            <person name="Lutzoni F."/>
            <person name="Magnuson J."/>
            <person name="Mondo S."/>
            <person name="Nolan M."/>
            <person name="Ohm R."/>
            <person name="Pangilinan J."/>
            <person name="Park H.-J."/>
            <person name="Ramirez L."/>
            <person name="Alfaro M."/>
            <person name="Sun H."/>
            <person name="Tritt A."/>
            <person name="Yoshinaga Y."/>
            <person name="Zwiers L.-H."/>
            <person name="Turgeon B.G."/>
            <person name="Goodwin S.B."/>
            <person name="Spatafora J.W."/>
            <person name="Crous P.W."/>
            <person name="Grigoriev I.V."/>
        </authorList>
    </citation>
    <scope>NUCLEOTIDE SEQUENCE</scope>
    <source>
        <strain evidence="3">CBS 342.82</strain>
    </source>
</reference>
<dbReference type="InterPro" id="IPR031348">
    <property type="entry name" value="PigL_N"/>
</dbReference>
<evidence type="ECO:0000313" key="3">
    <source>
        <dbReference type="RefSeq" id="XP_033455825.1"/>
    </source>
</evidence>
<keyword evidence="2" id="KW-1185">Reference proteome</keyword>
<feature type="domain" description="Azaphilone pigments biosynthesis cluster protein L N-terminal" evidence="1">
    <location>
        <begin position="2"/>
        <end position="210"/>
    </location>
</feature>
<protein>
    <recommendedName>
        <fullName evidence="1">Azaphilone pigments biosynthesis cluster protein L N-terminal domain-containing protein</fullName>
    </recommendedName>
</protein>
<dbReference type="RefSeq" id="XP_033455825.1">
    <property type="nucleotide sequence ID" value="XM_033603461.1"/>
</dbReference>
<name>A0A6J3LU37_9PEZI</name>
<dbReference type="Pfam" id="PF17111">
    <property type="entry name" value="PigL_N"/>
    <property type="match status" value="1"/>
</dbReference>
<organism evidence="3">
    <name type="scientific">Dissoconium aciculare CBS 342.82</name>
    <dbReference type="NCBI Taxonomy" id="1314786"/>
    <lineage>
        <taxon>Eukaryota</taxon>
        <taxon>Fungi</taxon>
        <taxon>Dikarya</taxon>
        <taxon>Ascomycota</taxon>
        <taxon>Pezizomycotina</taxon>
        <taxon>Dothideomycetes</taxon>
        <taxon>Dothideomycetidae</taxon>
        <taxon>Mycosphaerellales</taxon>
        <taxon>Dissoconiaceae</taxon>
        <taxon>Dissoconium</taxon>
    </lineage>
</organism>
<gene>
    <name evidence="3" type="ORF">K489DRAFT_373797</name>
</gene>
<evidence type="ECO:0000313" key="2">
    <source>
        <dbReference type="Proteomes" id="UP000504637"/>
    </source>
</evidence>
<proteinExistence type="predicted"/>